<dbReference type="InterPro" id="IPR055170">
    <property type="entry name" value="GFO_IDH_MocA-like_dom"/>
</dbReference>
<feature type="domain" description="GFO/IDH/MocA-like oxidoreductase" evidence="2">
    <location>
        <begin position="142"/>
        <end position="267"/>
    </location>
</feature>
<dbReference type="PANTHER" id="PTHR46368">
    <property type="match status" value="1"/>
</dbReference>
<proteinExistence type="predicted"/>
<dbReference type="EMBL" id="EF591888">
    <property type="protein sequence ID" value="ABX10698.1"/>
    <property type="molecule type" value="Genomic_DNA"/>
</dbReference>
<dbReference type="SUPFAM" id="SSF55347">
    <property type="entry name" value="Glyceraldehyde-3-phosphate dehydrogenase-like, C-terminal domain"/>
    <property type="match status" value="1"/>
</dbReference>
<dbReference type="InterPro" id="IPR000683">
    <property type="entry name" value="Gfo/Idh/MocA-like_OxRdtase_N"/>
</dbReference>
<dbReference type="InterPro" id="IPR036291">
    <property type="entry name" value="NAD(P)-bd_dom_sf"/>
</dbReference>
<evidence type="ECO:0000259" key="2">
    <source>
        <dbReference type="Pfam" id="PF22725"/>
    </source>
</evidence>
<name>A9LH21_9BACT</name>
<reference evidence="3" key="1">
    <citation type="journal article" date="2007" name="ISME J.">
        <title>Fosmids of novel marine Planctomycetes from the Namibian and Oregon coast upwelling systems and their cross-comparison with planctomycete genomes.</title>
        <authorList>
            <person name="Woebken D."/>
            <person name="Teeling H."/>
            <person name="Wecker P."/>
            <person name="Dumitriu A."/>
            <person name="Kostadinov I."/>
            <person name="DeLong E.F."/>
            <person name="Amann R."/>
            <person name="Gloeckner F.O."/>
        </authorList>
    </citation>
    <scope>NUCLEOTIDE SEQUENCE</scope>
</reference>
<dbReference type="Pfam" id="PF01408">
    <property type="entry name" value="GFO_IDH_MocA"/>
    <property type="match status" value="1"/>
</dbReference>
<dbReference type="SUPFAM" id="SSF51735">
    <property type="entry name" value="NAD(P)-binding Rossmann-fold domains"/>
    <property type="match status" value="1"/>
</dbReference>
<dbReference type="Gene3D" id="3.30.360.10">
    <property type="entry name" value="Dihydrodipicolinate Reductase, domain 2"/>
    <property type="match status" value="1"/>
</dbReference>
<dbReference type="Gene3D" id="3.40.50.720">
    <property type="entry name" value="NAD(P)-binding Rossmann-like Domain"/>
    <property type="match status" value="1"/>
</dbReference>
<evidence type="ECO:0000259" key="1">
    <source>
        <dbReference type="Pfam" id="PF01408"/>
    </source>
</evidence>
<dbReference type="AlphaFoldDB" id="A9LH21"/>
<dbReference type="GO" id="GO:0000166">
    <property type="term" value="F:nucleotide binding"/>
    <property type="evidence" value="ECO:0007669"/>
    <property type="project" value="InterPro"/>
</dbReference>
<organism evidence="3">
    <name type="scientific">uncultured planctomycete 8FN</name>
    <dbReference type="NCBI Taxonomy" id="455070"/>
    <lineage>
        <taxon>Bacteria</taxon>
        <taxon>Pseudomonadati</taxon>
        <taxon>Planctomycetota</taxon>
        <taxon>Planctomycetia</taxon>
        <taxon>Planctomycetales</taxon>
        <taxon>environmental samples</taxon>
    </lineage>
</organism>
<evidence type="ECO:0000313" key="3">
    <source>
        <dbReference type="EMBL" id="ABX10698.1"/>
    </source>
</evidence>
<dbReference type="Pfam" id="PF22725">
    <property type="entry name" value="GFO_IDH_MocA_C3"/>
    <property type="match status" value="1"/>
</dbReference>
<gene>
    <name evidence="3" type="ORF">8FN_20</name>
</gene>
<accession>A9LH21</accession>
<protein>
    <submittedName>
        <fullName evidence="3">GFO/IDH/MocA family oxidoreductase</fullName>
    </submittedName>
</protein>
<feature type="domain" description="Gfo/Idh/MocA-like oxidoreductase N-terminal" evidence="1">
    <location>
        <begin position="7"/>
        <end position="129"/>
    </location>
</feature>
<sequence length="367" mass="40600">MSDGICRWGILSTAEIAQKNWAAMANARNASLVAVASRDVAKANSFIDLCQGSTPVPDRPTAYGSYDEMIQADSVDAVYVPLPTGLRKDWVIKVAEAGKHVLCEKPCAVNSEQLQEMVTACQQNGVQFMDGIMFMHSQRLAAMKGLLADGQVLGDIRRISGSFSFNGPEEFQAGNIRTSSHLEPQGCLGDLGWYQLRFALWAMDYQMPESISCRMLSDFHRADSPHPVPMECSLDMFFANGVSVNFYSSFITEHQQVCTVAGTKGFLRIDDFVLPFYGNRLNFEVFQSNFVVDGCDFSMERHTDQHATAEYSNNKPGAQESLLFECFSDLVLQNKTDPFWPDASLKTQRLLDLAMESALGGGKVLTV</sequence>
<dbReference type="PANTHER" id="PTHR46368:SF4">
    <property type="entry name" value="OS10G0403700 PROTEIN"/>
    <property type="match status" value="1"/>
</dbReference>